<name>A0A9P4R059_9PLEO</name>
<dbReference type="Proteomes" id="UP000799444">
    <property type="component" value="Unassembled WGS sequence"/>
</dbReference>
<keyword evidence="3" id="KW-1185">Reference proteome</keyword>
<dbReference type="AlphaFoldDB" id="A0A9P4R059"/>
<keyword evidence="1" id="KW-0472">Membrane</keyword>
<evidence type="ECO:0000256" key="1">
    <source>
        <dbReference type="SAM" id="Phobius"/>
    </source>
</evidence>
<feature type="transmembrane region" description="Helical" evidence="1">
    <location>
        <begin position="44"/>
        <end position="65"/>
    </location>
</feature>
<sequence length="116" mass="12823">MVSENKLRGCSEPITETRAGVSLIHHLPSPTIALAFVYTTRYGIIFQLVFFSLLFVTVYSIRIIISFERARLSFHSVPGHSGVLSSPCTSRLIYISAVGTGLYKAARPSCTTNLWL</sequence>
<dbReference type="EMBL" id="ML996149">
    <property type="protein sequence ID" value="KAF2734363.1"/>
    <property type="molecule type" value="Genomic_DNA"/>
</dbReference>
<keyword evidence="1" id="KW-0812">Transmembrane</keyword>
<evidence type="ECO:0000313" key="3">
    <source>
        <dbReference type="Proteomes" id="UP000799444"/>
    </source>
</evidence>
<organism evidence="2 3">
    <name type="scientific">Polyplosphaeria fusca</name>
    <dbReference type="NCBI Taxonomy" id="682080"/>
    <lineage>
        <taxon>Eukaryota</taxon>
        <taxon>Fungi</taxon>
        <taxon>Dikarya</taxon>
        <taxon>Ascomycota</taxon>
        <taxon>Pezizomycotina</taxon>
        <taxon>Dothideomycetes</taxon>
        <taxon>Pleosporomycetidae</taxon>
        <taxon>Pleosporales</taxon>
        <taxon>Tetraplosphaeriaceae</taxon>
        <taxon>Polyplosphaeria</taxon>
    </lineage>
</organism>
<keyword evidence="1" id="KW-1133">Transmembrane helix</keyword>
<evidence type="ECO:0000313" key="2">
    <source>
        <dbReference type="EMBL" id="KAF2734363.1"/>
    </source>
</evidence>
<comment type="caution">
    <text evidence="2">The sequence shown here is derived from an EMBL/GenBank/DDBJ whole genome shotgun (WGS) entry which is preliminary data.</text>
</comment>
<gene>
    <name evidence="2" type="ORF">EJ04DRAFT_247647</name>
</gene>
<accession>A0A9P4R059</accession>
<protein>
    <submittedName>
        <fullName evidence="2">Uncharacterized protein</fullName>
    </submittedName>
</protein>
<reference evidence="2" key="1">
    <citation type="journal article" date="2020" name="Stud. Mycol.">
        <title>101 Dothideomycetes genomes: a test case for predicting lifestyles and emergence of pathogens.</title>
        <authorList>
            <person name="Haridas S."/>
            <person name="Albert R."/>
            <person name="Binder M."/>
            <person name="Bloem J."/>
            <person name="Labutti K."/>
            <person name="Salamov A."/>
            <person name="Andreopoulos B."/>
            <person name="Baker S."/>
            <person name="Barry K."/>
            <person name="Bills G."/>
            <person name="Bluhm B."/>
            <person name="Cannon C."/>
            <person name="Castanera R."/>
            <person name="Culley D."/>
            <person name="Daum C."/>
            <person name="Ezra D."/>
            <person name="Gonzalez J."/>
            <person name="Henrissat B."/>
            <person name="Kuo A."/>
            <person name="Liang C."/>
            <person name="Lipzen A."/>
            <person name="Lutzoni F."/>
            <person name="Magnuson J."/>
            <person name="Mondo S."/>
            <person name="Nolan M."/>
            <person name="Ohm R."/>
            <person name="Pangilinan J."/>
            <person name="Park H.-J."/>
            <person name="Ramirez L."/>
            <person name="Alfaro M."/>
            <person name="Sun H."/>
            <person name="Tritt A."/>
            <person name="Yoshinaga Y."/>
            <person name="Zwiers L.-H."/>
            <person name="Turgeon B."/>
            <person name="Goodwin S."/>
            <person name="Spatafora J."/>
            <person name="Crous P."/>
            <person name="Grigoriev I."/>
        </authorList>
    </citation>
    <scope>NUCLEOTIDE SEQUENCE</scope>
    <source>
        <strain evidence="2">CBS 125425</strain>
    </source>
</reference>
<proteinExistence type="predicted"/>